<dbReference type="InterPro" id="IPR036918">
    <property type="entry name" value="Pyrv_Knase_C_sf"/>
</dbReference>
<comment type="caution">
    <text evidence="2">The sequence shown here is derived from an EMBL/GenBank/DDBJ whole genome shotgun (WGS) entry which is preliminary data.</text>
</comment>
<organism evidence="2 3">
    <name type="scientific">Anisodus tanguticus</name>
    <dbReference type="NCBI Taxonomy" id="243964"/>
    <lineage>
        <taxon>Eukaryota</taxon>
        <taxon>Viridiplantae</taxon>
        <taxon>Streptophyta</taxon>
        <taxon>Embryophyta</taxon>
        <taxon>Tracheophyta</taxon>
        <taxon>Spermatophyta</taxon>
        <taxon>Magnoliopsida</taxon>
        <taxon>eudicotyledons</taxon>
        <taxon>Gunneridae</taxon>
        <taxon>Pentapetalae</taxon>
        <taxon>asterids</taxon>
        <taxon>lamiids</taxon>
        <taxon>Solanales</taxon>
        <taxon>Solanaceae</taxon>
        <taxon>Solanoideae</taxon>
        <taxon>Hyoscyameae</taxon>
        <taxon>Anisodus</taxon>
    </lineage>
</organism>
<dbReference type="AlphaFoldDB" id="A0AAE1VN97"/>
<proteinExistence type="predicted"/>
<dbReference type="Gene3D" id="3.40.1380.20">
    <property type="entry name" value="Pyruvate kinase, C-terminal domain"/>
    <property type="match status" value="1"/>
</dbReference>
<reference evidence="2" key="1">
    <citation type="submission" date="2023-12" db="EMBL/GenBank/DDBJ databases">
        <title>Genome assembly of Anisodus tanguticus.</title>
        <authorList>
            <person name="Wang Y.-J."/>
        </authorList>
    </citation>
    <scope>NUCLEOTIDE SEQUENCE</scope>
    <source>
        <strain evidence="2">KB-2021</strain>
        <tissue evidence="2">Leaf</tissue>
    </source>
</reference>
<evidence type="ECO:0000313" key="3">
    <source>
        <dbReference type="Proteomes" id="UP001291623"/>
    </source>
</evidence>
<dbReference type="Proteomes" id="UP001291623">
    <property type="component" value="Unassembled WGS sequence"/>
</dbReference>
<dbReference type="EMBL" id="JAVYJV010000007">
    <property type="protein sequence ID" value="KAK4366070.1"/>
    <property type="molecule type" value="Genomic_DNA"/>
</dbReference>
<gene>
    <name evidence="2" type="ORF">RND71_013950</name>
</gene>
<dbReference type="InterPro" id="IPR040442">
    <property type="entry name" value="Pyrv_kinase-like_dom_sf"/>
</dbReference>
<dbReference type="GO" id="GO:0004743">
    <property type="term" value="F:pyruvate kinase activity"/>
    <property type="evidence" value="ECO:0007669"/>
    <property type="project" value="UniProtKB-EC"/>
</dbReference>
<dbReference type="Gene3D" id="3.20.20.60">
    <property type="entry name" value="Phosphoenolpyruvate-binding domains"/>
    <property type="match status" value="1"/>
</dbReference>
<accession>A0AAE1VN97</accession>
<evidence type="ECO:0000256" key="1">
    <source>
        <dbReference type="ARBA" id="ARBA00048152"/>
    </source>
</evidence>
<keyword evidence="3" id="KW-1185">Reference proteome</keyword>
<protein>
    <submittedName>
        <fullName evidence="2">Uncharacterized protein</fullName>
    </submittedName>
</protein>
<evidence type="ECO:0000313" key="2">
    <source>
        <dbReference type="EMBL" id="KAK4366070.1"/>
    </source>
</evidence>
<sequence length="124" mass="13833">MFVSTLTYPRPICTEATLDFNIVLVGTYCVILSGATNGRAYLNLAVVTLAKINVEVERKLFCKKAPTNRTLNHFVEVERTIMTKGIGGRLNPDSCRKVPYWRVKCSLTKMVSYQGSNPRVATSD</sequence>
<comment type="catalytic activity">
    <reaction evidence="1">
        <text>pyruvate + ATP = phosphoenolpyruvate + ADP + H(+)</text>
        <dbReference type="Rhea" id="RHEA:18157"/>
        <dbReference type="ChEBI" id="CHEBI:15361"/>
        <dbReference type="ChEBI" id="CHEBI:15378"/>
        <dbReference type="ChEBI" id="CHEBI:30616"/>
        <dbReference type="ChEBI" id="CHEBI:58702"/>
        <dbReference type="ChEBI" id="CHEBI:456216"/>
        <dbReference type="EC" id="2.7.1.40"/>
    </reaction>
</comment>
<name>A0AAE1VN97_9SOLA</name>